<dbReference type="Proteomes" id="UP000321393">
    <property type="component" value="Unassembled WGS sequence"/>
</dbReference>
<comment type="caution">
    <text evidence="3">The sequence shown here is derived from an EMBL/GenBank/DDBJ whole genome shotgun (WGS) entry which is preliminary data.</text>
</comment>
<dbReference type="Proteomes" id="UP000321947">
    <property type="component" value="Unassembled WGS sequence"/>
</dbReference>
<proteinExistence type="predicted"/>
<dbReference type="EMBL" id="SSTE01015921">
    <property type="protein sequence ID" value="KAA0042578.1"/>
    <property type="molecule type" value="Genomic_DNA"/>
</dbReference>
<keyword evidence="1" id="KW-0472">Membrane</keyword>
<name>A0A5D3C430_CUCMM</name>
<dbReference type="EMBL" id="SSTD01013643">
    <property type="protein sequence ID" value="TYK05982.1"/>
    <property type="molecule type" value="Genomic_DNA"/>
</dbReference>
<keyword evidence="1" id="KW-0812">Transmembrane</keyword>
<evidence type="ECO:0000313" key="3">
    <source>
        <dbReference type="EMBL" id="TYK05982.1"/>
    </source>
</evidence>
<evidence type="ECO:0000256" key="1">
    <source>
        <dbReference type="SAM" id="Phobius"/>
    </source>
</evidence>
<evidence type="ECO:0000313" key="5">
    <source>
        <dbReference type="Proteomes" id="UP000321947"/>
    </source>
</evidence>
<feature type="transmembrane region" description="Helical" evidence="1">
    <location>
        <begin position="159"/>
        <end position="177"/>
    </location>
</feature>
<evidence type="ECO:0000313" key="2">
    <source>
        <dbReference type="EMBL" id="KAA0042578.1"/>
    </source>
</evidence>
<sequence length="187" mass="21867">MAMRFQELKRKFDRLKPLAEKQEQRVRYYETRAQNVTIACLIWYRLFVVGMYHISSSLSLLNCTHHLWMVLGFSLASTSLYLLFFLEAVFMLYRAQNQLDIIYKQQNEISQQILNTGNPDDYEGGDSISSDNGWLELSFEVQLLHEYHRPLFTLVQRKVYIASTISTLLAVAAFEVYTCKLLLCNSN</sequence>
<protein>
    <submittedName>
        <fullName evidence="3">WD repeat-containing protein 91-like protein</fullName>
    </submittedName>
</protein>
<organism evidence="3 5">
    <name type="scientific">Cucumis melo var. makuwa</name>
    <name type="common">Oriental melon</name>
    <dbReference type="NCBI Taxonomy" id="1194695"/>
    <lineage>
        <taxon>Eukaryota</taxon>
        <taxon>Viridiplantae</taxon>
        <taxon>Streptophyta</taxon>
        <taxon>Embryophyta</taxon>
        <taxon>Tracheophyta</taxon>
        <taxon>Spermatophyta</taxon>
        <taxon>Magnoliopsida</taxon>
        <taxon>eudicotyledons</taxon>
        <taxon>Gunneridae</taxon>
        <taxon>Pentapetalae</taxon>
        <taxon>rosids</taxon>
        <taxon>fabids</taxon>
        <taxon>Cucurbitales</taxon>
        <taxon>Cucurbitaceae</taxon>
        <taxon>Benincaseae</taxon>
        <taxon>Cucumis</taxon>
    </lineage>
</organism>
<keyword evidence="1" id="KW-1133">Transmembrane helix</keyword>
<dbReference type="AlphaFoldDB" id="A0A5D3C430"/>
<dbReference type="OrthoDB" id="1250556at2759"/>
<evidence type="ECO:0000313" key="4">
    <source>
        <dbReference type="Proteomes" id="UP000321393"/>
    </source>
</evidence>
<feature type="transmembrane region" description="Helical" evidence="1">
    <location>
        <begin position="35"/>
        <end position="55"/>
    </location>
</feature>
<gene>
    <name evidence="3" type="ORF">E5676_scaffold376G00780</name>
    <name evidence="2" type="ORF">E6C27_scaffold44G00730</name>
</gene>
<feature type="transmembrane region" description="Helical" evidence="1">
    <location>
        <begin position="67"/>
        <end position="93"/>
    </location>
</feature>
<reference evidence="4 5" key="1">
    <citation type="submission" date="2019-08" db="EMBL/GenBank/DDBJ databases">
        <title>Draft genome sequences of two oriental melons (Cucumis melo L. var makuwa).</title>
        <authorList>
            <person name="Kwon S.-Y."/>
        </authorList>
    </citation>
    <scope>NUCLEOTIDE SEQUENCE [LARGE SCALE GENOMIC DNA]</scope>
    <source>
        <strain evidence="5">cv. Chang Bougi</strain>
        <strain evidence="4">cv. SW 3</strain>
        <tissue evidence="3">Leaf</tissue>
    </source>
</reference>
<accession>A0A5D3C430</accession>